<dbReference type="Gene3D" id="1.25.40.20">
    <property type="entry name" value="Ankyrin repeat-containing domain"/>
    <property type="match status" value="1"/>
</dbReference>
<evidence type="ECO:0000256" key="1">
    <source>
        <dbReference type="PROSITE-ProRule" id="PRU00023"/>
    </source>
</evidence>
<dbReference type="InParanoid" id="A0A6L2PS71"/>
<feature type="region of interest" description="Disordered" evidence="3">
    <location>
        <begin position="597"/>
        <end position="739"/>
    </location>
</feature>
<dbReference type="GO" id="GO:0005737">
    <property type="term" value="C:cytoplasm"/>
    <property type="evidence" value="ECO:0007669"/>
    <property type="project" value="TreeGrafter"/>
</dbReference>
<feature type="compositionally biased region" description="Polar residues" evidence="3">
    <location>
        <begin position="223"/>
        <end position="237"/>
    </location>
</feature>
<dbReference type="SUPFAM" id="SSF48403">
    <property type="entry name" value="Ankyrin repeat"/>
    <property type="match status" value="1"/>
</dbReference>
<evidence type="ECO:0000256" key="3">
    <source>
        <dbReference type="SAM" id="MobiDB-lite"/>
    </source>
</evidence>
<feature type="region of interest" description="Disordered" evidence="3">
    <location>
        <begin position="1006"/>
        <end position="1045"/>
    </location>
</feature>
<evidence type="ECO:0000313" key="4">
    <source>
        <dbReference type="EMBL" id="GFG33468.1"/>
    </source>
</evidence>
<feature type="repeat" description="ANK" evidence="1">
    <location>
        <begin position="944"/>
        <end position="966"/>
    </location>
</feature>
<dbReference type="AlphaFoldDB" id="A0A6L2PS71"/>
<feature type="compositionally biased region" description="Polar residues" evidence="3">
    <location>
        <begin position="678"/>
        <end position="694"/>
    </location>
</feature>
<dbReference type="EMBL" id="BLKM01000431">
    <property type="protein sequence ID" value="GFG33468.1"/>
    <property type="molecule type" value="Genomic_DNA"/>
</dbReference>
<accession>A0A6L2PS71</accession>
<gene>
    <name evidence="4" type="ORF">Cfor_03536</name>
</gene>
<dbReference type="PROSITE" id="PS50297">
    <property type="entry name" value="ANK_REP_REGION"/>
    <property type="match status" value="3"/>
</dbReference>
<feature type="compositionally biased region" description="Polar residues" evidence="3">
    <location>
        <begin position="642"/>
        <end position="653"/>
    </location>
</feature>
<feature type="repeat" description="ANK" evidence="1">
    <location>
        <begin position="911"/>
        <end position="943"/>
    </location>
</feature>
<dbReference type="InterPro" id="IPR002110">
    <property type="entry name" value="Ankyrin_rpt"/>
</dbReference>
<comment type="caution">
    <text evidence="4">The sequence shown here is derived from an EMBL/GenBank/DDBJ whole genome shotgun (WGS) entry which is preliminary data.</text>
</comment>
<feature type="non-terminal residue" evidence="4">
    <location>
        <position position="1"/>
    </location>
</feature>
<keyword evidence="1" id="KW-0040">ANK repeat</keyword>
<feature type="region of interest" description="Disordered" evidence="3">
    <location>
        <begin position="198"/>
        <end position="237"/>
    </location>
</feature>
<feature type="region of interest" description="Disordered" evidence="3">
    <location>
        <begin position="49"/>
        <end position="83"/>
    </location>
</feature>
<dbReference type="InterPro" id="IPR047184">
    <property type="entry name" value="KANK1-4"/>
</dbReference>
<dbReference type="GO" id="GO:0005856">
    <property type="term" value="C:cytoskeleton"/>
    <property type="evidence" value="ECO:0007669"/>
    <property type="project" value="TreeGrafter"/>
</dbReference>
<dbReference type="Pfam" id="PF12796">
    <property type="entry name" value="Ank_2"/>
    <property type="match status" value="2"/>
</dbReference>
<protein>
    <submittedName>
        <fullName evidence="4">Uncharacterized protein</fullName>
    </submittedName>
</protein>
<proteinExistence type="predicted"/>
<dbReference type="InterPro" id="IPR036770">
    <property type="entry name" value="Ankyrin_rpt-contain_sf"/>
</dbReference>
<dbReference type="PRINTS" id="PR01415">
    <property type="entry name" value="ANKYRIN"/>
</dbReference>
<dbReference type="FunFam" id="1.25.40.20:FF:000243">
    <property type="entry name" value="Uncharacterized protein, isoform D"/>
    <property type="match status" value="1"/>
</dbReference>
<keyword evidence="2" id="KW-0175">Coiled coil</keyword>
<evidence type="ECO:0000313" key="5">
    <source>
        <dbReference type="Proteomes" id="UP000502823"/>
    </source>
</evidence>
<feature type="compositionally biased region" description="Polar residues" evidence="3">
    <location>
        <begin position="597"/>
        <end position="621"/>
    </location>
</feature>
<feature type="repeat" description="ANK" evidence="1">
    <location>
        <begin position="839"/>
        <end position="861"/>
    </location>
</feature>
<keyword evidence="5" id="KW-1185">Reference proteome</keyword>
<reference evidence="5" key="1">
    <citation type="submission" date="2020-01" db="EMBL/GenBank/DDBJ databases">
        <title>Draft genome sequence of the Termite Coptotermes fromosanus.</title>
        <authorList>
            <person name="Itakura S."/>
            <person name="Yosikawa Y."/>
            <person name="Umezawa K."/>
        </authorList>
    </citation>
    <scope>NUCLEOTIDE SEQUENCE [LARGE SCALE GENOMIC DNA]</scope>
</reference>
<dbReference type="PANTHER" id="PTHR24168">
    <property type="entry name" value="KN MOTIF AND ANKYRIN REPEAT DOMAIN-CONTAINING"/>
    <property type="match status" value="1"/>
</dbReference>
<feature type="coiled-coil region" evidence="2">
    <location>
        <begin position="138"/>
        <end position="191"/>
    </location>
</feature>
<dbReference type="PROSITE" id="PS50088">
    <property type="entry name" value="ANK_REPEAT"/>
    <property type="match status" value="3"/>
</dbReference>
<dbReference type="FunCoup" id="A0A6L2PS71">
    <property type="interactions" value="80"/>
</dbReference>
<evidence type="ECO:0000256" key="2">
    <source>
        <dbReference type="SAM" id="Coils"/>
    </source>
</evidence>
<dbReference type="OrthoDB" id="5406014at2759"/>
<name>A0A6L2PS71_COPFO</name>
<dbReference type="Proteomes" id="UP000502823">
    <property type="component" value="Unassembled WGS sequence"/>
</dbReference>
<feature type="compositionally biased region" description="Basic and acidic residues" evidence="3">
    <location>
        <begin position="729"/>
        <end position="739"/>
    </location>
</feature>
<feature type="compositionally biased region" description="Basic and acidic residues" evidence="3">
    <location>
        <begin position="709"/>
        <end position="721"/>
    </location>
</feature>
<feature type="region of interest" description="Disordered" evidence="3">
    <location>
        <begin position="502"/>
        <end position="544"/>
    </location>
</feature>
<organism evidence="4 5">
    <name type="scientific">Coptotermes formosanus</name>
    <name type="common">Formosan subterranean termite</name>
    <dbReference type="NCBI Taxonomy" id="36987"/>
    <lineage>
        <taxon>Eukaryota</taxon>
        <taxon>Metazoa</taxon>
        <taxon>Ecdysozoa</taxon>
        <taxon>Arthropoda</taxon>
        <taxon>Hexapoda</taxon>
        <taxon>Insecta</taxon>
        <taxon>Pterygota</taxon>
        <taxon>Neoptera</taxon>
        <taxon>Polyneoptera</taxon>
        <taxon>Dictyoptera</taxon>
        <taxon>Blattodea</taxon>
        <taxon>Blattoidea</taxon>
        <taxon>Termitoidae</taxon>
        <taxon>Rhinotermitidae</taxon>
        <taxon>Coptotermes</taxon>
    </lineage>
</organism>
<feature type="compositionally biased region" description="Polar residues" evidence="3">
    <location>
        <begin position="1021"/>
        <end position="1030"/>
    </location>
</feature>
<dbReference type="GO" id="GO:0030837">
    <property type="term" value="P:negative regulation of actin filament polymerization"/>
    <property type="evidence" value="ECO:0007669"/>
    <property type="project" value="InterPro"/>
</dbReference>
<dbReference type="SMART" id="SM00248">
    <property type="entry name" value="ANK"/>
    <property type="match status" value="3"/>
</dbReference>
<sequence>IPVEVSPSIAPPDPSYANAIVRDALHKAVMDFEETLQRSHSKKVTYTTLQTDGTGQPTAVEMTDSDGPGQDTGPMHRAESVSSVSSMSAASVSPTPVQSGGSHPIANHCTIHDESALAQDFDVASVGSAASGLSAGTLQNIREQMAISLERMKELEEQVKLIPVLQVQLSVLKEEKRQMLLQLRLEEAERNKRNVCNDSLADDISGKGSKHVEGDPSVRVRSHSYSETSDKNCPQTPSFKSIRSNLRDVGVMCSVVTREVGVSPQRPRLRNAKTNTRTALRLLGLSGVKTEDIPPDDCQSVPTAIRPLTQVQAKLIKVSPISSANIESVLKTAITKTSATNTDLVKDNVYTDVELDHHITKAIQMYEKTFSNRLNSEDTRDIGVQTQKTPVIAPVLLIIERRDVAVQSEDDYYRQEAFSQTEDLPRHLTEIGVTAKPRYVEATVQVRPKTRDFGVSDNSVNDVVCDKCKVKKRSIGVGHRSYSNLLTDDGASVSLSNIGILQDKPSDYTSPPQKKETATKSVGCGTPSKGMVSQGTDTEDLSAGRSRDIGVNTTKKKLVDAAVGDATRRRDSGSGVFVCDKCDVAIQNVAKNMLTQNSDSTNLIPSGTSIVTSPTTNSLKTSPSAPGSRIPRPAPARSAASMTVSTSAQSQVTVPERRRFQRQDTYTKLPVGVEHRSSSATPTQEKSRCETSQPCPAERFLAMQASGSREQEYECMADHGRGSSNSGAEEGKRESPDEETHVLMDSGLFQPIQPDARKKTEPSKEMKAALKVLNDYLRKSPITSVPHNLKNASNIVQQEWFKISSTATANPLDVEDYLDCFEEMSSLLLEYVVNMTDMSGNTAMHYAVSHGNFDVVSILLDSKVCNINRANAAGYTCVMLVSLAQVRSDTHRQVIRRLFQLADVNVRAKQHGQTALMLAVSHGRLDMVRLLVESGADMNIQDEDGSTALMCAAEHGHTEIVKHLLSQPDCDASITDCDGSTALNIAMDAGNRDIGVLLYAHQHFSRGSSPYTSLRHKRSKSATPTMLSGTPPSPSPVRDRVPRHE</sequence>
<dbReference type="PANTHER" id="PTHR24168:SF21">
    <property type="entry name" value="KANK, ISOFORM D"/>
    <property type="match status" value="1"/>
</dbReference>
<feature type="compositionally biased region" description="Low complexity" evidence="3">
    <location>
        <begin position="622"/>
        <end position="641"/>
    </location>
</feature>